<dbReference type="InterPro" id="IPR003337">
    <property type="entry name" value="Trehalose_PPase"/>
</dbReference>
<evidence type="ECO:0000313" key="8">
    <source>
        <dbReference type="Proteomes" id="UP001419268"/>
    </source>
</evidence>
<dbReference type="GO" id="GO:0004805">
    <property type="term" value="F:trehalose-phosphatase activity"/>
    <property type="evidence" value="ECO:0007669"/>
    <property type="project" value="UniProtKB-EC"/>
</dbReference>
<comment type="caution">
    <text evidence="7">The sequence shown here is derived from an EMBL/GenBank/DDBJ whole genome shotgun (WGS) entry which is preliminary data.</text>
</comment>
<dbReference type="PANTHER" id="PTHR43768:SF3">
    <property type="entry name" value="TREHALOSE 6-PHOSPHATE PHOSPHATASE"/>
    <property type="match status" value="1"/>
</dbReference>
<dbReference type="SUPFAM" id="SSF56784">
    <property type="entry name" value="HAD-like"/>
    <property type="match status" value="1"/>
</dbReference>
<comment type="pathway">
    <text evidence="3 6">Glycan biosynthesis; trehalose biosynthesis.</text>
</comment>
<organism evidence="7 8">
    <name type="scientific">Stephania cephalantha</name>
    <dbReference type="NCBI Taxonomy" id="152367"/>
    <lineage>
        <taxon>Eukaryota</taxon>
        <taxon>Viridiplantae</taxon>
        <taxon>Streptophyta</taxon>
        <taxon>Embryophyta</taxon>
        <taxon>Tracheophyta</taxon>
        <taxon>Spermatophyta</taxon>
        <taxon>Magnoliopsida</taxon>
        <taxon>Ranunculales</taxon>
        <taxon>Menispermaceae</taxon>
        <taxon>Menispermoideae</taxon>
        <taxon>Cissampelideae</taxon>
        <taxon>Stephania</taxon>
    </lineage>
</organism>
<dbReference type="Pfam" id="PF02358">
    <property type="entry name" value="Trehalose_PPase"/>
    <property type="match status" value="1"/>
</dbReference>
<proteinExistence type="inferred from homology"/>
<keyword evidence="8" id="KW-1185">Reference proteome</keyword>
<dbReference type="Gene3D" id="3.40.50.1000">
    <property type="entry name" value="HAD superfamily/HAD-like"/>
    <property type="match status" value="1"/>
</dbReference>
<dbReference type="NCBIfam" id="TIGR01484">
    <property type="entry name" value="HAD-SF-IIB"/>
    <property type="match status" value="1"/>
</dbReference>
<dbReference type="Proteomes" id="UP001419268">
    <property type="component" value="Unassembled WGS sequence"/>
</dbReference>
<dbReference type="InterPro" id="IPR006379">
    <property type="entry name" value="HAD-SF_hydro_IIB"/>
</dbReference>
<evidence type="ECO:0000256" key="6">
    <source>
        <dbReference type="RuleBase" id="RU361117"/>
    </source>
</evidence>
<dbReference type="FunFam" id="3.40.50.1000:FF:000073">
    <property type="entry name" value="Trehalose 6-phosphate phosphatase"/>
    <property type="match status" value="1"/>
</dbReference>
<dbReference type="NCBIfam" id="TIGR00685">
    <property type="entry name" value="T6PP"/>
    <property type="match status" value="1"/>
</dbReference>
<evidence type="ECO:0000256" key="5">
    <source>
        <dbReference type="ARBA" id="ARBA00022801"/>
    </source>
</evidence>
<keyword evidence="5 6" id="KW-0378">Hydrolase</keyword>
<sequence>MPRGVRSWATKRRDTWDNCQVAKPVVVTAKTAEQWREKFVREKKGERESVWGWRGLRGPSGFGEAEEVGPTEWTGVFVRWRASSNYKLTRRDSINHSTTTSITTVFLSSFIHSSRGSFFALEMTKQNVVVAETKSGLAITVAVSNSSLFTVNHQMKPPSATTTPAAGYIAISPNKLLKKLETGGMNAWVESIRASSPTHIKSIPTSLSSSIQDYTSWMLHHPSALNMFEQITSASKGKQIVMFLDYDGTLSPIVEDPDRAFMSEGMRIAVKNVARYFPTAIVSGRCRDKVYSFVRLTELYYAGSHGMDIKGPSKSSKNKKGSHPVLFQPASEFLPMIDEVYKVLVERTKSIPGAKVENNKFCASVHFRCVDEKSWSPLADQVKSVLKEYPKLRVTQGRKVLEIRPTIKWDKGKALEFLLESLGFANSNNVLPLYIGDDRTDEDAFKVLRKRRQGFGILVSKTPKETSASYSLQEPSEARILAIHVFPRYGFFASVS</sequence>
<evidence type="ECO:0000256" key="1">
    <source>
        <dbReference type="ARBA" id="ARBA00000500"/>
    </source>
</evidence>
<comment type="cofactor">
    <cofactor evidence="2 6">
        <name>a divalent metal cation</name>
        <dbReference type="ChEBI" id="CHEBI:60240"/>
    </cofactor>
</comment>
<dbReference type="FunFam" id="3.40.50.1000:FF:000099">
    <property type="entry name" value="Trehalose 6-phosphate phosphatase"/>
    <property type="match status" value="1"/>
</dbReference>
<evidence type="ECO:0000256" key="3">
    <source>
        <dbReference type="ARBA" id="ARBA00005199"/>
    </source>
</evidence>
<protein>
    <recommendedName>
        <fullName evidence="6">Trehalose 6-phosphate phosphatase</fullName>
        <ecNumber evidence="6">3.1.3.12</ecNumber>
    </recommendedName>
</protein>
<comment type="similarity">
    <text evidence="4 6">Belongs to the trehalose phosphatase family.</text>
</comment>
<gene>
    <name evidence="7" type="ORF">Scep_002124</name>
</gene>
<evidence type="ECO:0000256" key="4">
    <source>
        <dbReference type="ARBA" id="ARBA00008770"/>
    </source>
</evidence>
<reference evidence="7 8" key="1">
    <citation type="submission" date="2024-01" db="EMBL/GenBank/DDBJ databases">
        <title>Genome assemblies of Stephania.</title>
        <authorList>
            <person name="Yang L."/>
        </authorList>
    </citation>
    <scope>NUCLEOTIDE SEQUENCE [LARGE SCALE GENOMIC DNA]</scope>
    <source>
        <strain evidence="7">JXDWG</strain>
        <tissue evidence="7">Leaf</tissue>
    </source>
</reference>
<comment type="catalytic activity">
    <reaction evidence="1 6">
        <text>alpha,alpha-trehalose 6-phosphate + H2O = alpha,alpha-trehalose + phosphate</text>
        <dbReference type="Rhea" id="RHEA:23420"/>
        <dbReference type="ChEBI" id="CHEBI:15377"/>
        <dbReference type="ChEBI" id="CHEBI:16551"/>
        <dbReference type="ChEBI" id="CHEBI:43474"/>
        <dbReference type="ChEBI" id="CHEBI:58429"/>
        <dbReference type="EC" id="3.1.3.12"/>
    </reaction>
</comment>
<evidence type="ECO:0000313" key="7">
    <source>
        <dbReference type="EMBL" id="KAK9166933.1"/>
    </source>
</evidence>
<dbReference type="InterPro" id="IPR044651">
    <property type="entry name" value="OTSB-like"/>
</dbReference>
<dbReference type="CDD" id="cd01627">
    <property type="entry name" value="HAD_TPP"/>
    <property type="match status" value="1"/>
</dbReference>
<name>A0AAP0L9G1_9MAGN</name>
<dbReference type="AlphaFoldDB" id="A0AAP0L9G1"/>
<accession>A0AAP0L9G1</accession>
<dbReference type="InterPro" id="IPR023214">
    <property type="entry name" value="HAD_sf"/>
</dbReference>
<dbReference type="EC" id="3.1.3.12" evidence="6"/>
<dbReference type="InterPro" id="IPR036412">
    <property type="entry name" value="HAD-like_sf"/>
</dbReference>
<comment type="function">
    <text evidence="6">Removes the phosphate from trehalose 6-phosphate to produce free trehalose.</text>
</comment>
<evidence type="ECO:0000256" key="2">
    <source>
        <dbReference type="ARBA" id="ARBA00001968"/>
    </source>
</evidence>
<dbReference type="Gene3D" id="3.30.70.1020">
    <property type="entry name" value="Trehalose-6-phosphate phosphatase related protein, domain 2"/>
    <property type="match status" value="1"/>
</dbReference>
<dbReference type="PANTHER" id="PTHR43768">
    <property type="entry name" value="TREHALOSE 6-PHOSPHATE PHOSPHATASE"/>
    <property type="match status" value="1"/>
</dbReference>
<dbReference type="EMBL" id="JBBNAG010000001">
    <property type="protein sequence ID" value="KAK9166933.1"/>
    <property type="molecule type" value="Genomic_DNA"/>
</dbReference>
<dbReference type="FunFam" id="3.30.70.1020:FF:000004">
    <property type="entry name" value="Trehalose 6-phosphate phosphatase"/>
    <property type="match status" value="1"/>
</dbReference>
<dbReference type="GO" id="GO:0005992">
    <property type="term" value="P:trehalose biosynthetic process"/>
    <property type="evidence" value="ECO:0007669"/>
    <property type="project" value="InterPro"/>
</dbReference>